<proteinExistence type="predicted"/>
<organism evidence="1">
    <name type="scientific">marine sediment metagenome</name>
    <dbReference type="NCBI Taxonomy" id="412755"/>
    <lineage>
        <taxon>unclassified sequences</taxon>
        <taxon>metagenomes</taxon>
        <taxon>ecological metagenomes</taxon>
    </lineage>
</organism>
<sequence length="129" mass="14458">MSYPWPSFGGFHFQRTEVPIQRSDSGWNVVLSVAEQRPLGSATSSILVMAVGSQRRRFECYMAPDRFATLQALLNTTAAFTDWDKPTPNSRQAFLRSVIQLDRTPILESRCPAGVTPNSVRVRVELVSQ</sequence>
<reference evidence="1" key="1">
    <citation type="journal article" date="2015" name="Nature">
        <title>Complex archaea that bridge the gap between prokaryotes and eukaryotes.</title>
        <authorList>
            <person name="Spang A."/>
            <person name="Saw J.H."/>
            <person name="Jorgensen S.L."/>
            <person name="Zaremba-Niedzwiedzka K."/>
            <person name="Martijn J."/>
            <person name="Lind A.E."/>
            <person name="van Eijk R."/>
            <person name="Schleper C."/>
            <person name="Guy L."/>
            <person name="Ettema T.J."/>
        </authorList>
    </citation>
    <scope>NUCLEOTIDE SEQUENCE</scope>
</reference>
<name>A0A0F9IEX3_9ZZZZ</name>
<comment type="caution">
    <text evidence="1">The sequence shown here is derived from an EMBL/GenBank/DDBJ whole genome shotgun (WGS) entry which is preliminary data.</text>
</comment>
<gene>
    <name evidence="1" type="ORF">LCGC14_1589180</name>
</gene>
<accession>A0A0F9IEX3</accession>
<dbReference type="AlphaFoldDB" id="A0A0F9IEX3"/>
<protein>
    <submittedName>
        <fullName evidence="1">Uncharacterized protein</fullName>
    </submittedName>
</protein>
<dbReference type="EMBL" id="LAZR01012593">
    <property type="protein sequence ID" value="KKM26012.1"/>
    <property type="molecule type" value="Genomic_DNA"/>
</dbReference>
<evidence type="ECO:0000313" key="1">
    <source>
        <dbReference type="EMBL" id="KKM26012.1"/>
    </source>
</evidence>